<dbReference type="EMBL" id="PDLM01000005">
    <property type="protein sequence ID" value="RDW76963.1"/>
    <property type="molecule type" value="Genomic_DNA"/>
</dbReference>
<dbReference type="Proteomes" id="UP000256645">
    <property type="component" value="Unassembled WGS sequence"/>
</dbReference>
<protein>
    <submittedName>
        <fullName evidence="2">Uncharacterized protein</fullName>
    </submittedName>
</protein>
<reference evidence="2 3" key="1">
    <citation type="journal article" date="2018" name="IMA Fungus">
        <title>IMA Genome-F 9: Draft genome sequence of Annulohypoxylon stygium, Aspergillus mulundensis, Berkeleyomyces basicola (syn. Thielaviopsis basicola), Ceratocystis smalleyi, two Cercospora beticola strains, Coleophoma cylindrospora, Fusarium fracticaudum, Phialophora cf. hyalina, and Morchella septimelata.</title>
        <authorList>
            <person name="Wingfield B.D."/>
            <person name="Bills G.F."/>
            <person name="Dong Y."/>
            <person name="Huang W."/>
            <person name="Nel W.J."/>
            <person name="Swalarsk-Parry B.S."/>
            <person name="Vaghefi N."/>
            <person name="Wilken P.M."/>
            <person name="An Z."/>
            <person name="de Beer Z.W."/>
            <person name="De Vos L."/>
            <person name="Chen L."/>
            <person name="Duong T.A."/>
            <person name="Gao Y."/>
            <person name="Hammerbacher A."/>
            <person name="Kikkert J.R."/>
            <person name="Li Y."/>
            <person name="Li H."/>
            <person name="Li K."/>
            <person name="Li Q."/>
            <person name="Liu X."/>
            <person name="Ma X."/>
            <person name="Naidoo K."/>
            <person name="Pethybridge S.J."/>
            <person name="Sun J."/>
            <person name="Steenkamp E.T."/>
            <person name="van der Nest M.A."/>
            <person name="van Wyk S."/>
            <person name="Wingfield M.J."/>
            <person name="Xiong C."/>
            <person name="Yue Q."/>
            <person name="Zhang X."/>
        </authorList>
    </citation>
    <scope>NUCLEOTIDE SEQUENCE [LARGE SCALE GENOMIC DNA]</scope>
    <source>
        <strain evidence="2 3">BP6252</strain>
    </source>
</reference>
<evidence type="ECO:0000313" key="2">
    <source>
        <dbReference type="EMBL" id="RDW76963.1"/>
    </source>
</evidence>
<keyword evidence="1" id="KW-1133">Transmembrane helix</keyword>
<accession>A0A3D8RSC7</accession>
<dbReference type="OrthoDB" id="5373426at2759"/>
<proteinExistence type="predicted"/>
<comment type="caution">
    <text evidence="2">The sequence shown here is derived from an EMBL/GenBank/DDBJ whole genome shotgun (WGS) entry which is preliminary data.</text>
</comment>
<feature type="transmembrane region" description="Helical" evidence="1">
    <location>
        <begin position="48"/>
        <end position="66"/>
    </location>
</feature>
<dbReference type="AlphaFoldDB" id="A0A3D8RSC7"/>
<evidence type="ECO:0000313" key="3">
    <source>
        <dbReference type="Proteomes" id="UP000256645"/>
    </source>
</evidence>
<organism evidence="2 3">
    <name type="scientific">Coleophoma cylindrospora</name>
    <dbReference type="NCBI Taxonomy" id="1849047"/>
    <lineage>
        <taxon>Eukaryota</taxon>
        <taxon>Fungi</taxon>
        <taxon>Dikarya</taxon>
        <taxon>Ascomycota</taxon>
        <taxon>Pezizomycotina</taxon>
        <taxon>Leotiomycetes</taxon>
        <taxon>Helotiales</taxon>
        <taxon>Dermateaceae</taxon>
        <taxon>Coleophoma</taxon>
    </lineage>
</organism>
<name>A0A3D8RSC7_9HELO</name>
<keyword evidence="1" id="KW-0812">Transmembrane</keyword>
<gene>
    <name evidence="2" type="ORF">BP6252_05016</name>
</gene>
<keyword evidence="1" id="KW-0472">Membrane</keyword>
<sequence>MGVSGSHSRDAMSNTAQDRFYNVITWSSIRRFSHQTRFSSLRGTRTKHAVVCLLFLVCGTLFFFSGSRRPSSLPVRAGSEVHVPSNVFEAAGKSTRPNSSHKTADIVTFAGADDTFASYKHRKDCDVSSQDLHTPFTPICPDRSSMITAMSSGGRVGMDAPYMPRGCDMRWFNSEEVCAILSRFDKVVMVGDSMMRHVVGSINILVRKDIGYGAVTDWNFSAQEKKQCFCNEQFDVKACSVQGIYKTSDVESKDPSSISCAKRINVLMEEIIRVPIPPDELRRLKADILPETDKHIAVIFGHGLWNNLDVSMTLKWLEIITEAITHVIGNQWSGLFVTPNAAGKQKPDEWLVSQGNKALMVFEEEVGMVVRRRGIEHLGTWNMSIQANKYDGVHLDMKGNLVKAMMVMNWLNLLEA</sequence>
<dbReference type="STRING" id="1849047.A0A3D8RSC7"/>
<evidence type="ECO:0000256" key="1">
    <source>
        <dbReference type="SAM" id="Phobius"/>
    </source>
</evidence>
<keyword evidence="3" id="KW-1185">Reference proteome</keyword>